<dbReference type="PANTHER" id="PTHR35936:SF25">
    <property type="entry name" value="ABC TRANSPORTER SUBSTRATE-BINDING PROTEIN"/>
    <property type="match status" value="1"/>
</dbReference>
<evidence type="ECO:0000313" key="2">
    <source>
        <dbReference type="EMBL" id="ASD63335.1"/>
    </source>
</evidence>
<sequence>MVHKLLFLLLTACAWSQQSLAAKASTVIHLLTMEAPPFMSNSLPEQGAAVYALRQIYKKNGYDLKVTFTPYLRAKIQALQKDDVSGFFPAAQENIASGYVLSKIMYVTPWGFAERKDKPIIWNQPEDLLPYKIGNVMGYELSRVLVPAQKKKKFHIENVSSDEQNLLKLAKKRVDLAFIDATMFEYLMKSSPNLRPYQNELQMNGKIIRMDEYGVAFKNSGKGKEHLETFNRLIQKEEFHRLVELYFKTHLTD</sequence>
<dbReference type="OrthoDB" id="5296159at2"/>
<dbReference type="Gene3D" id="3.40.190.10">
    <property type="entry name" value="Periplasmic binding protein-like II"/>
    <property type="match status" value="2"/>
</dbReference>
<dbReference type="Proteomes" id="UP000197003">
    <property type="component" value="Chromosome"/>
</dbReference>
<evidence type="ECO:0000256" key="1">
    <source>
        <dbReference type="SAM" id="SignalP"/>
    </source>
</evidence>
<dbReference type="AlphaFoldDB" id="A0A1Z3N796"/>
<protein>
    <submittedName>
        <fullName evidence="2">Uncharacterized protein</fullName>
    </submittedName>
</protein>
<dbReference type="PANTHER" id="PTHR35936">
    <property type="entry name" value="MEMBRANE-BOUND LYTIC MUREIN TRANSGLYCOSYLASE F"/>
    <property type="match status" value="1"/>
</dbReference>
<evidence type="ECO:0000313" key="3">
    <source>
        <dbReference type="Proteomes" id="UP000197003"/>
    </source>
</evidence>
<keyword evidence="1" id="KW-0732">Signal</keyword>
<proteinExistence type="predicted"/>
<feature type="signal peptide" evidence="1">
    <location>
        <begin position="1"/>
        <end position="21"/>
    </location>
</feature>
<dbReference type="RefSeq" id="WP_088564881.1">
    <property type="nucleotide sequence ID" value="NZ_CP020946.1"/>
</dbReference>
<dbReference type="EMBL" id="CP020946">
    <property type="protein sequence ID" value="ASD63335.1"/>
    <property type="molecule type" value="Genomic_DNA"/>
</dbReference>
<reference evidence="2 3" key="1">
    <citation type="submission" date="2017-04" db="EMBL/GenBank/DDBJ databases">
        <title>Whole genome sequence of Bdellovibrio bacteriovorus strain SSB218315.</title>
        <authorList>
            <person name="Oyedara O."/>
            <person name="Rodriguez-Perez M.A."/>
        </authorList>
    </citation>
    <scope>NUCLEOTIDE SEQUENCE [LARGE SCALE GENOMIC DNA]</scope>
    <source>
        <strain evidence="2 3">SSB218315</strain>
    </source>
</reference>
<name>A0A1Z3N796_BDEBC</name>
<organism evidence="2 3">
    <name type="scientific">Bdellovibrio bacteriovorus</name>
    <dbReference type="NCBI Taxonomy" id="959"/>
    <lineage>
        <taxon>Bacteria</taxon>
        <taxon>Pseudomonadati</taxon>
        <taxon>Bdellovibrionota</taxon>
        <taxon>Bdellovibrionia</taxon>
        <taxon>Bdellovibrionales</taxon>
        <taxon>Pseudobdellovibrionaceae</taxon>
        <taxon>Bdellovibrio</taxon>
    </lineage>
</organism>
<feature type="chain" id="PRO_5012577107" evidence="1">
    <location>
        <begin position="22"/>
        <end position="253"/>
    </location>
</feature>
<gene>
    <name evidence="2" type="ORF">B9G79_06985</name>
</gene>
<dbReference type="SUPFAM" id="SSF53850">
    <property type="entry name" value="Periplasmic binding protein-like II"/>
    <property type="match status" value="1"/>
</dbReference>
<accession>A0A1Z3N796</accession>